<proteinExistence type="predicted"/>
<dbReference type="RefSeq" id="WP_115123472.1">
    <property type="nucleotide sequence ID" value="NZ_QRAO01000002.1"/>
</dbReference>
<keyword evidence="7" id="KW-1185">Reference proteome</keyword>
<evidence type="ECO:0000256" key="1">
    <source>
        <dbReference type="ARBA" id="ARBA00001947"/>
    </source>
</evidence>
<sequence length="305" mass="34388">MDTEQAKHNDRIIGTYTGHTKGTLLLVTAAVHGNEPSGVLALEEIFKTLKKENPPMAGTLVGIVGNVAAYKNNVRFIDEDLNRTWTTENLKTEATDTQEKKEMHQLIELLEDFETIPYTNRYFIDCHTTSSESLPYISVQDKGDNDFFAHKFPIHVIRGFSDMVEGTIDGYLSEQGITGFTVEAGQHESKSSKTYHEGVIWTALQEACELNFDDLRDIPASVLKLMNSTPPQKTLEIVHRFGLKESDVFEMCPGFENFQPIKKGEHLALLNGRQINSVWDAYIFMPLYQSQGNDGFFVVREVSSL</sequence>
<evidence type="ECO:0000256" key="3">
    <source>
        <dbReference type="ARBA" id="ARBA00022801"/>
    </source>
</evidence>
<dbReference type="OrthoDB" id="1523003at2"/>
<dbReference type="GO" id="GO:0046872">
    <property type="term" value="F:metal ion binding"/>
    <property type="evidence" value="ECO:0007669"/>
    <property type="project" value="UniProtKB-KW"/>
</dbReference>
<name>A0A370QFZ3_9FLAO</name>
<dbReference type="PANTHER" id="PTHR15162">
    <property type="entry name" value="ASPARTOACYLASE"/>
    <property type="match status" value="1"/>
</dbReference>
<dbReference type="Pfam" id="PF24827">
    <property type="entry name" value="AstE_AspA_cat"/>
    <property type="match status" value="1"/>
</dbReference>
<dbReference type="EMBL" id="QRAO01000002">
    <property type="protein sequence ID" value="RDK87286.1"/>
    <property type="molecule type" value="Genomic_DNA"/>
</dbReference>
<dbReference type="SUPFAM" id="SSF53187">
    <property type="entry name" value="Zn-dependent exopeptidases"/>
    <property type="match status" value="1"/>
</dbReference>
<evidence type="ECO:0000313" key="7">
    <source>
        <dbReference type="Proteomes" id="UP000255317"/>
    </source>
</evidence>
<evidence type="ECO:0000256" key="2">
    <source>
        <dbReference type="ARBA" id="ARBA00022723"/>
    </source>
</evidence>
<dbReference type="InterPro" id="IPR055438">
    <property type="entry name" value="AstE_AspA_cat"/>
</dbReference>
<dbReference type="Proteomes" id="UP000255317">
    <property type="component" value="Unassembled WGS sequence"/>
</dbReference>
<keyword evidence="3" id="KW-0378">Hydrolase</keyword>
<accession>A0A370QFZ3</accession>
<keyword evidence="2" id="KW-0479">Metal-binding</keyword>
<dbReference type="AlphaFoldDB" id="A0A370QFZ3"/>
<feature type="domain" description="Succinylglutamate desuccinylase/Aspartoacylase catalytic" evidence="5">
    <location>
        <begin position="23"/>
        <end position="190"/>
    </location>
</feature>
<keyword evidence="4" id="KW-0862">Zinc</keyword>
<evidence type="ECO:0000259" key="5">
    <source>
        <dbReference type="Pfam" id="PF24827"/>
    </source>
</evidence>
<dbReference type="Gene3D" id="3.40.630.10">
    <property type="entry name" value="Zn peptidases"/>
    <property type="match status" value="1"/>
</dbReference>
<dbReference type="GO" id="GO:0005829">
    <property type="term" value="C:cytosol"/>
    <property type="evidence" value="ECO:0007669"/>
    <property type="project" value="TreeGrafter"/>
</dbReference>
<evidence type="ECO:0000313" key="6">
    <source>
        <dbReference type="EMBL" id="RDK87286.1"/>
    </source>
</evidence>
<gene>
    <name evidence="6" type="ORF">C8D94_102473</name>
</gene>
<comment type="caution">
    <text evidence="6">The sequence shown here is derived from an EMBL/GenBank/DDBJ whole genome shotgun (WGS) entry which is preliminary data.</text>
</comment>
<evidence type="ECO:0000256" key="4">
    <source>
        <dbReference type="ARBA" id="ARBA00022833"/>
    </source>
</evidence>
<dbReference type="InterPro" id="IPR050178">
    <property type="entry name" value="AspA/AstE_fam"/>
</dbReference>
<dbReference type="PANTHER" id="PTHR15162:SF7">
    <property type="entry name" value="SUCCINYLGLUTAMATE DESUCCINYLASE"/>
    <property type="match status" value="1"/>
</dbReference>
<reference evidence="6 7" key="1">
    <citation type="submission" date="2018-07" db="EMBL/GenBank/DDBJ databases">
        <title>Genomic Encyclopedia of Type Strains, Phase IV (KMG-IV): sequencing the most valuable type-strain genomes for metagenomic binning, comparative biology and taxonomic classification.</title>
        <authorList>
            <person name="Goeker M."/>
        </authorList>
    </citation>
    <scope>NUCLEOTIDE SEQUENCE [LARGE SCALE GENOMIC DNA]</scope>
    <source>
        <strain evidence="6 7">DSM 101478</strain>
    </source>
</reference>
<comment type="cofactor">
    <cofactor evidence="1">
        <name>Zn(2+)</name>
        <dbReference type="ChEBI" id="CHEBI:29105"/>
    </cofactor>
</comment>
<protein>
    <submittedName>
        <fullName evidence="6">Succinylglutamate desuccinylase</fullName>
    </submittedName>
</protein>
<dbReference type="GO" id="GO:0016788">
    <property type="term" value="F:hydrolase activity, acting on ester bonds"/>
    <property type="evidence" value="ECO:0007669"/>
    <property type="project" value="InterPro"/>
</dbReference>
<organism evidence="6 7">
    <name type="scientific">Marinirhabdus gelatinilytica</name>
    <dbReference type="NCBI Taxonomy" id="1703343"/>
    <lineage>
        <taxon>Bacteria</taxon>
        <taxon>Pseudomonadati</taxon>
        <taxon>Bacteroidota</taxon>
        <taxon>Flavobacteriia</taxon>
        <taxon>Flavobacteriales</taxon>
        <taxon>Flavobacteriaceae</taxon>
    </lineage>
</organism>